<evidence type="ECO:0000256" key="10">
    <source>
        <dbReference type="ARBA" id="ARBA00023065"/>
    </source>
</evidence>
<dbReference type="Proteomes" id="UP000255177">
    <property type="component" value="Unassembled WGS sequence"/>
</dbReference>
<dbReference type="GO" id="GO:0005886">
    <property type="term" value="C:plasma membrane"/>
    <property type="evidence" value="ECO:0007669"/>
    <property type="project" value="UniProtKB-SubCell"/>
</dbReference>
<keyword evidence="10 12" id="KW-0406">Ion transport</keyword>
<feature type="transmembrane region" description="Helical" evidence="12">
    <location>
        <begin position="374"/>
        <end position="399"/>
    </location>
</feature>
<reference evidence="16" key="1">
    <citation type="submission" date="2018-07" db="EMBL/GenBank/DDBJ databases">
        <authorList>
            <person name="Blom J."/>
        </authorList>
    </citation>
    <scope>NUCLEOTIDE SEQUENCE [LARGE SCALE GENOMIC DNA]</scope>
    <source>
        <strain evidence="16">CCOS 864</strain>
    </source>
</reference>
<comment type="subcellular location">
    <subcellularLocation>
        <location evidence="12">Cell membrane</location>
        <topology evidence="12">Multi-pass membrane protein</topology>
    </subcellularLocation>
    <subcellularLocation>
        <location evidence="1">Membrane</location>
        <topology evidence="1">Multi-pass membrane protein</topology>
    </subcellularLocation>
</comment>
<comment type="similarity">
    <text evidence="2 12">Belongs to the HAK/KUP transporter (TC 2.A.72) family.</text>
</comment>
<name>A0A380SZC7_9PSED</name>
<evidence type="ECO:0000256" key="8">
    <source>
        <dbReference type="ARBA" id="ARBA00022958"/>
    </source>
</evidence>
<evidence type="ECO:0000256" key="12">
    <source>
        <dbReference type="HAMAP-Rule" id="MF_01522"/>
    </source>
</evidence>
<keyword evidence="7 12" id="KW-0769">Symport</keyword>
<evidence type="ECO:0000259" key="14">
    <source>
        <dbReference type="Pfam" id="PF22776"/>
    </source>
</evidence>
<keyword evidence="16" id="KW-1185">Reference proteome</keyword>
<dbReference type="PANTHER" id="PTHR30540">
    <property type="entry name" value="OSMOTIC STRESS POTASSIUM TRANSPORTER"/>
    <property type="match status" value="1"/>
</dbReference>
<feature type="transmembrane region" description="Helical" evidence="12">
    <location>
        <begin position="212"/>
        <end position="236"/>
    </location>
</feature>
<evidence type="ECO:0000256" key="11">
    <source>
        <dbReference type="ARBA" id="ARBA00023136"/>
    </source>
</evidence>
<keyword evidence="6 12" id="KW-0812">Transmembrane</keyword>
<evidence type="ECO:0000313" key="16">
    <source>
        <dbReference type="Proteomes" id="UP000255177"/>
    </source>
</evidence>
<dbReference type="InterPro" id="IPR053952">
    <property type="entry name" value="K_trans_C"/>
</dbReference>
<proteinExistence type="inferred from homology"/>
<comment type="function">
    <text evidence="12">Transport of potassium into the cell. Likely operates as a K(+):H(+) symporter.</text>
</comment>
<dbReference type="PANTHER" id="PTHR30540:SF79">
    <property type="entry name" value="LOW AFFINITY POTASSIUM TRANSPORT SYSTEM PROTEIN KUP"/>
    <property type="match status" value="1"/>
</dbReference>
<keyword evidence="3 12" id="KW-0813">Transport</keyword>
<comment type="catalytic activity">
    <reaction evidence="12">
        <text>K(+)(in) + H(+)(in) = K(+)(out) + H(+)(out)</text>
        <dbReference type="Rhea" id="RHEA:28490"/>
        <dbReference type="ChEBI" id="CHEBI:15378"/>
        <dbReference type="ChEBI" id="CHEBI:29103"/>
    </reaction>
</comment>
<feature type="transmembrane region" description="Helical" evidence="12">
    <location>
        <begin position="406"/>
        <end position="424"/>
    </location>
</feature>
<keyword evidence="4 12" id="KW-1003">Cell membrane</keyword>
<dbReference type="InterPro" id="IPR023051">
    <property type="entry name" value="Kup"/>
</dbReference>
<keyword evidence="8 12" id="KW-0630">Potassium</keyword>
<evidence type="ECO:0000256" key="4">
    <source>
        <dbReference type="ARBA" id="ARBA00022475"/>
    </source>
</evidence>
<feature type="transmembrane region" description="Helical" evidence="12">
    <location>
        <begin position="180"/>
        <end position="200"/>
    </location>
</feature>
<dbReference type="EMBL" id="UIDD01000007">
    <property type="protein sequence ID" value="SUQ63103.1"/>
    <property type="molecule type" value="Genomic_DNA"/>
</dbReference>
<evidence type="ECO:0000313" key="15">
    <source>
        <dbReference type="EMBL" id="SUQ63103.1"/>
    </source>
</evidence>
<keyword evidence="9 12" id="KW-1133">Transmembrane helix</keyword>
<dbReference type="InterPro" id="IPR053951">
    <property type="entry name" value="K_trans_N"/>
</dbReference>
<dbReference type="GO" id="GO:0015293">
    <property type="term" value="F:symporter activity"/>
    <property type="evidence" value="ECO:0007669"/>
    <property type="project" value="UniProtKB-UniRule"/>
</dbReference>
<feature type="transmembrane region" description="Helical" evidence="12">
    <location>
        <begin position="348"/>
        <end position="368"/>
    </location>
</feature>
<evidence type="ECO:0000256" key="1">
    <source>
        <dbReference type="ARBA" id="ARBA00004141"/>
    </source>
</evidence>
<evidence type="ECO:0000259" key="13">
    <source>
        <dbReference type="Pfam" id="PF02705"/>
    </source>
</evidence>
<feature type="transmembrane region" description="Helical" evidence="12">
    <location>
        <begin position="150"/>
        <end position="168"/>
    </location>
</feature>
<feature type="transmembrane region" description="Helical" evidence="12">
    <location>
        <begin position="298"/>
        <end position="327"/>
    </location>
</feature>
<protein>
    <recommendedName>
        <fullName evidence="12">Probable potassium transport system protein Kup</fullName>
    </recommendedName>
</protein>
<dbReference type="Pfam" id="PF22776">
    <property type="entry name" value="K_trans_C"/>
    <property type="match status" value="1"/>
</dbReference>
<accession>A0A380SZC7</accession>
<feature type="transmembrane region" description="Helical" evidence="12">
    <location>
        <begin position="109"/>
        <end position="130"/>
    </location>
</feature>
<evidence type="ECO:0000256" key="6">
    <source>
        <dbReference type="ARBA" id="ARBA00022692"/>
    </source>
</evidence>
<organism evidence="15 16">
    <name type="scientific">Pseudomonas wadenswilerensis</name>
    <dbReference type="NCBI Taxonomy" id="1785161"/>
    <lineage>
        <taxon>Bacteria</taxon>
        <taxon>Pseudomonadati</taxon>
        <taxon>Pseudomonadota</taxon>
        <taxon>Gammaproteobacteria</taxon>
        <taxon>Pseudomonadales</taxon>
        <taxon>Pseudomonadaceae</taxon>
        <taxon>Pseudomonas</taxon>
    </lineage>
</organism>
<feature type="transmembrane region" description="Helical" evidence="12">
    <location>
        <begin position="58"/>
        <end position="79"/>
    </location>
</feature>
<sequence>MSQAATSASAHPPVKTSSLSLLIAAAGVVYGDIGTSPLYTLKEVFAGHYGVQANHDGVLGILSLVFWSLIWVVTIKYVLFVLRADNQGEGGIMALTALARRAAAPYPRLSRVLVLLGLFGAALFYGDSMITPAISVLSAVEGLQLAFDGIDHWVVPLAVVVLVALFLIQKHGTARIGIIFGPVMVLWFSVLGALGIYGIVQRPEVLLAMNPAWAVNFFIVHPGIGVAILGAVVLALTGAEALYADMGHFGRKPIARAWILLVLPGLVLNYFGQGALILGNPEAVRNPFYLLAPDWALLPMIALATLATIIASQAVISGAFSLTRQAIQLGYVPRMFIQHTSSQEQGQIYIGTVNWALMVGVVLLVIGFESSGALAAAYGVAVTGTMLITTLLSSAVVLLLWKAPRWLAVPLLLGFLLVDSLYFAANAPKIFQGGAFPVIAGIVLFILMTTWKRGRKIIVERLDESALPLPLFISSLAAQPPHRVQGTAVFLTARADAVPHALLHNLLHNQVLHERVVLLTVVSQDRPRVPVAQRFEVQAFGEGFYRVNLNFGFIEEPDVPAALQLCHLKDLDFSPMATTYFLSRETVIPTKRIGMARWREALFAFLLKNANSNLKYFNLPLNRVIELGTQVEM</sequence>
<feature type="domain" description="K+ potassium transporter integral membrane" evidence="13">
    <location>
        <begin position="22"/>
        <end position="473"/>
    </location>
</feature>
<evidence type="ECO:0000256" key="2">
    <source>
        <dbReference type="ARBA" id="ARBA00007019"/>
    </source>
</evidence>
<dbReference type="InterPro" id="IPR003855">
    <property type="entry name" value="K+_transporter"/>
</dbReference>
<dbReference type="Pfam" id="PF02705">
    <property type="entry name" value="K_trans"/>
    <property type="match status" value="1"/>
</dbReference>
<feature type="transmembrane region" description="Helical" evidence="12">
    <location>
        <begin position="257"/>
        <end position="278"/>
    </location>
</feature>
<dbReference type="HAMAP" id="MF_01522">
    <property type="entry name" value="Kup"/>
    <property type="match status" value="1"/>
</dbReference>
<keyword evidence="11 12" id="KW-0472">Membrane</keyword>
<feature type="domain" description="K+ potassium transporter C-terminal" evidence="14">
    <location>
        <begin position="486"/>
        <end position="633"/>
    </location>
</feature>
<dbReference type="AlphaFoldDB" id="A0A380SZC7"/>
<feature type="transmembrane region" description="Helical" evidence="12">
    <location>
        <begin position="430"/>
        <end position="451"/>
    </location>
</feature>
<dbReference type="RefSeq" id="WP_115086680.1">
    <property type="nucleotide sequence ID" value="NZ_CBCSFG010000023.1"/>
</dbReference>
<evidence type="ECO:0000256" key="9">
    <source>
        <dbReference type="ARBA" id="ARBA00022989"/>
    </source>
</evidence>
<gene>
    <name evidence="12 15" type="primary">kup</name>
    <name evidence="15" type="ORF">CCOS864_02553</name>
</gene>
<evidence type="ECO:0000256" key="3">
    <source>
        <dbReference type="ARBA" id="ARBA00022448"/>
    </source>
</evidence>
<dbReference type="GO" id="GO:0015079">
    <property type="term" value="F:potassium ion transmembrane transporter activity"/>
    <property type="evidence" value="ECO:0007669"/>
    <property type="project" value="UniProtKB-UniRule"/>
</dbReference>
<evidence type="ECO:0000256" key="7">
    <source>
        <dbReference type="ARBA" id="ARBA00022847"/>
    </source>
</evidence>
<keyword evidence="5 12" id="KW-0633">Potassium transport</keyword>
<evidence type="ECO:0000256" key="5">
    <source>
        <dbReference type="ARBA" id="ARBA00022538"/>
    </source>
</evidence>